<dbReference type="Gene3D" id="3.30.30.170">
    <property type="match status" value="1"/>
</dbReference>
<keyword evidence="2" id="KW-0396">Initiation factor</keyword>
<sequence>MDDTVPLKKKSKKKPVVAADEAPPDNGAAETGEAPLDDFTGLKKKKKKKLDEPADGDAVSPAPTDDFDFGKKKKKKRPDIKEFDKAQAQDASSGNVYAEAMEAGKADAAPGAEGDGGDDVRADDVRETADEGITIGGAEDEPSVLKDVGETWLGTERDYTYQELLSRVFRIIRQNNPELAGEKKRYTIAPPQVAREGTKKTVFANVGDIARRMRRTPDHLIQYLFAELGTSGSVDGQERLVIRGKFVQKQIETVLKRYIVEYVTCRNCKSADTSLSKDNRLFFLNCQSCGSTRSVSAIKTGFVAQTTKRAAARAAAQPYARRVPIVVPWIISCCVFISCL</sequence>
<feature type="domain" description="Translation initiation factor IF2/IF5" evidence="5">
    <location>
        <begin position="183"/>
        <end position="292"/>
    </location>
</feature>
<dbReference type="FunFam" id="3.30.30.170:FF:000001">
    <property type="entry name" value="Eukaryotic translation initiation factor 2 subunit"/>
    <property type="match status" value="1"/>
</dbReference>
<evidence type="ECO:0000313" key="8">
    <source>
        <dbReference type="Proteomes" id="UP000317494"/>
    </source>
</evidence>
<dbReference type="InterPro" id="IPR016189">
    <property type="entry name" value="Transl_init_fac_IF2/IF5_N"/>
</dbReference>
<accession>A0A507CRX7</accession>
<evidence type="ECO:0000256" key="3">
    <source>
        <dbReference type="ARBA" id="ARBA00022917"/>
    </source>
</evidence>
<dbReference type="GO" id="GO:0001731">
    <property type="term" value="P:formation of translation preinitiation complex"/>
    <property type="evidence" value="ECO:0007669"/>
    <property type="project" value="TreeGrafter"/>
</dbReference>
<dbReference type="AlphaFoldDB" id="A0A507CRX7"/>
<evidence type="ECO:0000313" key="7">
    <source>
        <dbReference type="EMBL" id="TPX42124.1"/>
    </source>
</evidence>
<dbReference type="STRING" id="286115.A0A507CRX7"/>
<comment type="caution">
    <text evidence="6">The sequence shown here is derived from an EMBL/GenBank/DDBJ whole genome shotgun (WGS) entry which is preliminary data.</text>
</comment>
<evidence type="ECO:0000259" key="5">
    <source>
        <dbReference type="SMART" id="SM00653"/>
    </source>
</evidence>
<dbReference type="GO" id="GO:0031369">
    <property type="term" value="F:translation initiation factor binding"/>
    <property type="evidence" value="ECO:0007669"/>
    <property type="project" value="TreeGrafter"/>
</dbReference>
<dbReference type="GO" id="GO:0003743">
    <property type="term" value="F:translation initiation factor activity"/>
    <property type="evidence" value="ECO:0007669"/>
    <property type="project" value="UniProtKB-KW"/>
</dbReference>
<dbReference type="EMBL" id="QEAM01000301">
    <property type="protein sequence ID" value="TPX41811.1"/>
    <property type="molecule type" value="Genomic_DNA"/>
</dbReference>
<keyword evidence="8" id="KW-1185">Reference proteome</keyword>
<dbReference type="VEuPathDB" id="FungiDB:SeMB42_g05272"/>
<dbReference type="GO" id="GO:0003729">
    <property type="term" value="F:mRNA binding"/>
    <property type="evidence" value="ECO:0007669"/>
    <property type="project" value="TreeGrafter"/>
</dbReference>
<dbReference type="OrthoDB" id="10255414at2759"/>
<evidence type="ECO:0000256" key="2">
    <source>
        <dbReference type="ARBA" id="ARBA00022540"/>
    </source>
</evidence>
<dbReference type="GO" id="GO:0005850">
    <property type="term" value="C:eukaryotic translation initiation factor 2 complex"/>
    <property type="evidence" value="ECO:0007669"/>
    <property type="project" value="TreeGrafter"/>
</dbReference>
<evidence type="ECO:0000256" key="4">
    <source>
        <dbReference type="SAM" id="MobiDB-lite"/>
    </source>
</evidence>
<evidence type="ECO:0000256" key="1">
    <source>
        <dbReference type="ARBA" id="ARBA00010397"/>
    </source>
</evidence>
<evidence type="ECO:0000313" key="9">
    <source>
        <dbReference type="Proteomes" id="UP000320475"/>
    </source>
</evidence>
<dbReference type="InterPro" id="IPR016190">
    <property type="entry name" value="Transl_init_fac_IF2/IF5_Zn-bd"/>
</dbReference>
<evidence type="ECO:0000313" key="6">
    <source>
        <dbReference type="EMBL" id="TPX41811.1"/>
    </source>
</evidence>
<dbReference type="InterPro" id="IPR045196">
    <property type="entry name" value="IF2/IF5"/>
</dbReference>
<dbReference type="SUPFAM" id="SSF75689">
    <property type="entry name" value="Zinc-binding domain of translation initiation factor 2 beta"/>
    <property type="match status" value="1"/>
</dbReference>
<dbReference type="PANTHER" id="PTHR23001:SF3">
    <property type="entry name" value="EUKARYOTIC TRANSLATION INITIATION FACTOR 2 SUBUNIT 2"/>
    <property type="match status" value="1"/>
</dbReference>
<dbReference type="Proteomes" id="UP000320475">
    <property type="component" value="Unassembled WGS sequence"/>
</dbReference>
<proteinExistence type="inferred from homology"/>
<dbReference type="Proteomes" id="UP000317494">
    <property type="component" value="Unassembled WGS sequence"/>
</dbReference>
<protein>
    <recommendedName>
        <fullName evidence="5">Translation initiation factor IF2/IF5 domain-containing protein</fullName>
    </recommendedName>
</protein>
<reference evidence="8 9" key="1">
    <citation type="journal article" date="2019" name="Sci. Rep.">
        <title>Comparative genomics of chytrid fungi reveal insights into the obligate biotrophic and pathogenic lifestyle of Synchytrium endobioticum.</title>
        <authorList>
            <person name="van de Vossenberg B.T.L.H."/>
            <person name="Warris S."/>
            <person name="Nguyen H.D.T."/>
            <person name="van Gent-Pelzer M.P.E."/>
            <person name="Joly D.L."/>
            <person name="van de Geest H.C."/>
            <person name="Bonants P.J.M."/>
            <person name="Smith D.S."/>
            <person name="Levesque C.A."/>
            <person name="van der Lee T.A.J."/>
        </authorList>
    </citation>
    <scope>NUCLEOTIDE SEQUENCE [LARGE SCALE GENOMIC DNA]</scope>
    <source>
        <strain evidence="6 9">LEV6574</strain>
        <strain evidence="7 8">MB42</strain>
    </source>
</reference>
<dbReference type="EMBL" id="QEAN01000244">
    <property type="protein sequence ID" value="TPX42124.1"/>
    <property type="molecule type" value="Genomic_DNA"/>
</dbReference>
<feature type="region of interest" description="Disordered" evidence="4">
    <location>
        <begin position="1"/>
        <end position="94"/>
    </location>
</feature>
<dbReference type="InterPro" id="IPR002735">
    <property type="entry name" value="Transl_init_fac_IF2/IF5_dom"/>
</dbReference>
<organism evidence="6 9">
    <name type="scientific">Synchytrium endobioticum</name>
    <dbReference type="NCBI Taxonomy" id="286115"/>
    <lineage>
        <taxon>Eukaryota</taxon>
        <taxon>Fungi</taxon>
        <taxon>Fungi incertae sedis</taxon>
        <taxon>Chytridiomycota</taxon>
        <taxon>Chytridiomycota incertae sedis</taxon>
        <taxon>Chytridiomycetes</taxon>
        <taxon>Synchytriales</taxon>
        <taxon>Synchytriaceae</taxon>
        <taxon>Synchytrium</taxon>
    </lineage>
</organism>
<dbReference type="Pfam" id="PF01873">
    <property type="entry name" value="eIF-5_eIF-2B"/>
    <property type="match status" value="1"/>
</dbReference>
<comment type="similarity">
    <text evidence="1">Belongs to the eIF-2-beta/eIF-5 family.</text>
</comment>
<dbReference type="SUPFAM" id="SSF100966">
    <property type="entry name" value="Translation initiation factor 2 beta, aIF2beta, N-terminal domain"/>
    <property type="match status" value="1"/>
</dbReference>
<name>A0A507CRX7_9FUNG</name>
<gene>
    <name evidence="6" type="ORF">SeLEV6574_g05908</name>
    <name evidence="7" type="ORF">SeMB42_g05272</name>
</gene>
<dbReference type="PANTHER" id="PTHR23001">
    <property type="entry name" value="EUKARYOTIC TRANSLATION INITIATION FACTOR"/>
    <property type="match status" value="1"/>
</dbReference>
<dbReference type="SMART" id="SM00653">
    <property type="entry name" value="eIF2B_5"/>
    <property type="match status" value="1"/>
</dbReference>
<keyword evidence="3" id="KW-0648">Protein biosynthesis</keyword>